<reference evidence="2 3" key="2">
    <citation type="submission" date="2009-02" db="EMBL/GenBank/DDBJ databases">
        <title>Draft genome sequence of Holdemania filiformis DSM 12042.</title>
        <authorList>
            <person name="Sudarsanam P."/>
            <person name="Ley R."/>
            <person name="Guruge J."/>
            <person name="Turnbaugh P.J."/>
            <person name="Mahowald M."/>
            <person name="Liep D."/>
            <person name="Gordon J."/>
        </authorList>
    </citation>
    <scope>NUCLEOTIDE SEQUENCE [LARGE SCALE GENOMIC DNA]</scope>
    <source>
        <strain evidence="2 3">DSM 12042</strain>
    </source>
</reference>
<evidence type="ECO:0000313" key="2">
    <source>
        <dbReference type="EMBL" id="EEF65795.1"/>
    </source>
</evidence>
<reference evidence="2 3" key="1">
    <citation type="submission" date="2008-12" db="EMBL/GenBank/DDBJ databases">
        <authorList>
            <person name="Fulton L."/>
            <person name="Clifton S."/>
            <person name="Fulton B."/>
            <person name="Xu J."/>
            <person name="Minx P."/>
            <person name="Pepin K.H."/>
            <person name="Johnson M."/>
            <person name="Bhonagiri V."/>
            <person name="Nash W.E."/>
            <person name="Mardis E.R."/>
            <person name="Wilson R.K."/>
        </authorList>
    </citation>
    <scope>NUCLEOTIDE SEQUENCE [LARGE SCALE GENOMIC DNA]</scope>
    <source>
        <strain evidence="2 3">DSM 12042</strain>
    </source>
</reference>
<dbReference type="EMBL" id="ACCF01000255">
    <property type="protein sequence ID" value="EEF65795.1"/>
    <property type="molecule type" value="Genomic_DNA"/>
</dbReference>
<accession>B9YDY1</accession>
<dbReference type="HOGENOM" id="CLU_2649516_0_0_9"/>
<dbReference type="AlphaFoldDB" id="B9YDY1"/>
<name>B9YDY1_9FIRM</name>
<dbReference type="STRING" id="545696.HOLDEFILI_04055"/>
<gene>
    <name evidence="2" type="ORF">HOLDEFILI_04055</name>
</gene>
<dbReference type="Proteomes" id="UP000005950">
    <property type="component" value="Unassembled WGS sequence"/>
</dbReference>
<keyword evidence="1" id="KW-1133">Transmembrane helix</keyword>
<feature type="transmembrane region" description="Helical" evidence="1">
    <location>
        <begin position="12"/>
        <end position="34"/>
    </location>
</feature>
<evidence type="ECO:0000256" key="1">
    <source>
        <dbReference type="SAM" id="Phobius"/>
    </source>
</evidence>
<comment type="caution">
    <text evidence="2">The sequence shown here is derived from an EMBL/GenBank/DDBJ whole genome shotgun (WGS) entry which is preliminary data.</text>
</comment>
<sequence>MKLGINDPRQAAGRFLFFAFPTFLSAGGCAFTLVKSDTLSFLSASFFRNRGLLTINQFKKMFNSATMRKRQGGESS</sequence>
<keyword evidence="1" id="KW-0812">Transmembrane</keyword>
<keyword evidence="1" id="KW-0472">Membrane</keyword>
<proteinExistence type="predicted"/>
<evidence type="ECO:0000313" key="3">
    <source>
        <dbReference type="Proteomes" id="UP000005950"/>
    </source>
</evidence>
<dbReference type="RefSeq" id="WP_006061191.1">
    <property type="nucleotide sequence ID" value="NZ_GG657562.1"/>
</dbReference>
<protein>
    <recommendedName>
        <fullName evidence="4">Lipoprotein</fullName>
    </recommendedName>
</protein>
<organism evidence="2 3">
    <name type="scientific">Holdemania filiformis DSM 12042</name>
    <dbReference type="NCBI Taxonomy" id="545696"/>
    <lineage>
        <taxon>Bacteria</taxon>
        <taxon>Bacillati</taxon>
        <taxon>Bacillota</taxon>
        <taxon>Erysipelotrichia</taxon>
        <taxon>Erysipelotrichales</taxon>
        <taxon>Erysipelotrichaceae</taxon>
        <taxon>Holdemania</taxon>
    </lineage>
</organism>
<dbReference type="PROSITE" id="PS51257">
    <property type="entry name" value="PROKAR_LIPOPROTEIN"/>
    <property type="match status" value="1"/>
</dbReference>
<evidence type="ECO:0008006" key="4">
    <source>
        <dbReference type="Google" id="ProtNLM"/>
    </source>
</evidence>